<dbReference type="EMBL" id="JACIEP010000001">
    <property type="protein sequence ID" value="MBB4034515.1"/>
    <property type="molecule type" value="Genomic_DNA"/>
</dbReference>
<dbReference type="PROSITE" id="PS51257">
    <property type="entry name" value="PROKAR_LIPOPROTEIN"/>
    <property type="match status" value="1"/>
</dbReference>
<name>A0A840CNE1_9BACT</name>
<accession>A0A840CNE1</accession>
<proteinExistence type="predicted"/>
<dbReference type="Proteomes" id="UP000555103">
    <property type="component" value="Unassembled WGS sequence"/>
</dbReference>
<evidence type="ECO:0000313" key="1">
    <source>
        <dbReference type="EMBL" id="MBB4034515.1"/>
    </source>
</evidence>
<evidence type="ECO:0000313" key="2">
    <source>
        <dbReference type="Proteomes" id="UP000555103"/>
    </source>
</evidence>
<keyword evidence="2" id="KW-1185">Reference proteome</keyword>
<sequence>MKVIYKIAILVSLIVFATSCEEVVILNLRTADPKNVVDAYITENSPCFVLLTKSQGFQDNSAYERISDAEIRLTNSKGRTEILQESNYEAGLYYSEMLGEANCSYHLEIQIDDDIYEATATIPEVVYIDRIYIYEIKAGTKSWYSPAITYQDPPYTNNYYYAILSVNEKIMRSIYLFDDEHTNGDECDEILFFNKDDNDEEDLQTGDIIRVELQNLDIGMYTFYKSLYSVAEGTNAISNFTGGILGCFKAYNSSISEAIVSQDIVEPDD</sequence>
<dbReference type="RefSeq" id="WP_183305445.1">
    <property type="nucleotide sequence ID" value="NZ_JACIEP010000001.1"/>
</dbReference>
<reference evidence="1 2" key="1">
    <citation type="submission" date="2020-08" db="EMBL/GenBank/DDBJ databases">
        <title>Genomic Encyclopedia of Type Strains, Phase IV (KMG-IV): sequencing the most valuable type-strain genomes for metagenomic binning, comparative biology and taxonomic classification.</title>
        <authorList>
            <person name="Goeker M."/>
        </authorList>
    </citation>
    <scope>NUCLEOTIDE SEQUENCE [LARGE SCALE GENOMIC DNA]</scope>
    <source>
        <strain evidence="1 2">DSM 104969</strain>
    </source>
</reference>
<dbReference type="AlphaFoldDB" id="A0A840CNE1"/>
<protein>
    <recommendedName>
        <fullName evidence="3">DUF4249 domain-containing protein</fullName>
    </recommendedName>
</protein>
<organism evidence="1 2">
    <name type="scientific">Dysgonomonas hofstadii</name>
    <dbReference type="NCBI Taxonomy" id="637886"/>
    <lineage>
        <taxon>Bacteria</taxon>
        <taxon>Pseudomonadati</taxon>
        <taxon>Bacteroidota</taxon>
        <taxon>Bacteroidia</taxon>
        <taxon>Bacteroidales</taxon>
        <taxon>Dysgonomonadaceae</taxon>
        <taxon>Dysgonomonas</taxon>
    </lineage>
</organism>
<gene>
    <name evidence="1" type="ORF">GGR21_000400</name>
</gene>
<comment type="caution">
    <text evidence="1">The sequence shown here is derived from an EMBL/GenBank/DDBJ whole genome shotgun (WGS) entry which is preliminary data.</text>
</comment>
<evidence type="ECO:0008006" key="3">
    <source>
        <dbReference type="Google" id="ProtNLM"/>
    </source>
</evidence>